<evidence type="ECO:0000256" key="2">
    <source>
        <dbReference type="ARBA" id="ARBA00011601"/>
    </source>
</evidence>
<comment type="catalytic activity">
    <reaction evidence="1">
        <text>Cleavage of a beta-linked Asp residue from the N-terminus of a polypeptide.</text>
        <dbReference type="EC" id="3.4.19.5"/>
    </reaction>
</comment>
<evidence type="ECO:0000256" key="4">
    <source>
        <dbReference type="ARBA" id="ARBA00022670"/>
    </source>
</evidence>
<dbReference type="Gene3D" id="3.60.20.30">
    <property type="entry name" value="(Glycosyl)asparaginase"/>
    <property type="match status" value="2"/>
</dbReference>
<feature type="site" description="Cleavage; by autolysis" evidence="9">
    <location>
        <begin position="507"/>
        <end position="508"/>
    </location>
</feature>
<evidence type="ECO:0000256" key="3">
    <source>
        <dbReference type="ARBA" id="ARBA00012879"/>
    </source>
</evidence>
<dbReference type="FunFam" id="3.60.20.30:FF:000001">
    <property type="entry name" value="Isoaspartyl peptidase/L-asparaginase"/>
    <property type="match status" value="2"/>
</dbReference>
<gene>
    <name evidence="11" type="ORF">DVH24_008974</name>
</gene>
<dbReference type="Pfam" id="PF00685">
    <property type="entry name" value="Sulfotransfer_1"/>
    <property type="match status" value="1"/>
</dbReference>
<sequence>MGWAIALQGGAGDIPLSLPPERRLPREAGIRHCLHIGVEALKANTPPLDVVELVVRELENIPHFNAGKGSVLTTDGTVEMEACIMDDKKRCGAVSGLTTVVNPISLARLVMEKTPHIYLAFGGAEAFAREQGVETLDSSHFITPDNVERLNQAKEAKRVQIDYTQPLHKDKKEETPDADGDGKLGTVGCVAVDSFGNLASATSTGGFVNKMVGRIGDTPIIGAGTYANNLCAVSATGKGEAIIRGTVARDVAALMEFKGVSLKEAAAYVVEEGTPKGNVGLVAVSAAGEVTMPFNTTGMFRACATEDGYSEIGIWPNSVENEMGWAIALHGGAGDIPLSLPPERRLPREAGLRRSLHIGVEALKANTPPLDVVELVVRELENIPHFNAGKGSVLTTDGTVEMEACIMDDKKRCGAVSGLTTVVNPISLARLVMEKTPHIYLAFDGAEAFAREQGVETLDSSHFITPENVERLSQAKEAKRVQIDYTQPLHKDEKKETPDADGDSKLGTVGCVAVDSFGNLASATSTGGLVNKMVGRIGDTPIIGAGTYANNLCAVSATGKGEAIIRGTVARDVAALMEFKGVSLKEAAAYVVEEGTPKGNVGLVAVSAAGEVTMPFNTTGMFRGCATEDGYSEIAIWPNSVENGNKIGKKVSKKLSQPSLKIKGWGAEHYYQYENFWYAQVFLEVWYNMGEGPHDCHKKPERLRLSSHPLLTENPHDNVPYMDLLVHQDNPIEYLDSMASPRLLATHILTHCCRTLLWIHIHGLCALQGTRKMFSFIFGHFPKKPVLGSCAGVLGSKDGKEVVQDLIKFCSFENLSSLEVNKSDREVEENKMIVPENFEEMLSTLPKEKSWGAGGCFYKYQGFWYSSVWLLGTIWAQCFKARDTDFLLASSPKSGTTWMKALMIAIVNRKHHGSLSSSSHPLLIKNPHNCVPFLELRDQEHMIGSNPITYLDSLPAASPRLLSTHIPYSSLPKSVLAGRIVYIARNPKDVFVSFWKFSEQFASKNNQKLHKSPSISMEEAFELFCNGVSTNGPFWDHVLGYWKASTERPDEVLFVKYEDMKRDTMHHVKKLAEFMGHPFSSEEEREGVLQEVIELCSFENLSNLEVNKSGTFQVHVASQTGQNQLLVDNSAFFRRGEVGDSKNHLTPEMFERLDKITQEKLGTFGLEL</sequence>
<dbReference type="PANTHER" id="PTHR10188">
    <property type="entry name" value="L-ASPARAGINASE"/>
    <property type="match status" value="1"/>
</dbReference>
<proteinExistence type="predicted"/>
<feature type="binding site" evidence="8">
    <location>
        <begin position="536"/>
        <end position="539"/>
    </location>
    <ligand>
        <name>substrate</name>
    </ligand>
</feature>
<organism evidence="11 12">
    <name type="scientific">Malus domestica</name>
    <name type="common">Apple</name>
    <name type="synonym">Pyrus malus</name>
    <dbReference type="NCBI Taxonomy" id="3750"/>
    <lineage>
        <taxon>Eukaryota</taxon>
        <taxon>Viridiplantae</taxon>
        <taxon>Streptophyta</taxon>
        <taxon>Embryophyta</taxon>
        <taxon>Tracheophyta</taxon>
        <taxon>Spermatophyta</taxon>
        <taxon>Magnoliopsida</taxon>
        <taxon>eudicotyledons</taxon>
        <taxon>Gunneridae</taxon>
        <taxon>Pentapetalae</taxon>
        <taxon>rosids</taxon>
        <taxon>fabids</taxon>
        <taxon>Rosales</taxon>
        <taxon>Rosaceae</taxon>
        <taxon>Amygdaloideae</taxon>
        <taxon>Maleae</taxon>
        <taxon>Malus</taxon>
    </lineage>
</organism>
<dbReference type="Gene3D" id="3.40.50.300">
    <property type="entry name" value="P-loop containing nucleotide triphosphate hydrolases"/>
    <property type="match status" value="2"/>
</dbReference>
<comment type="subunit">
    <text evidence="2">Heterotetramer of two alpha and two beta chains arranged as a dimer of alpha/beta heterodimers.</text>
</comment>
<dbReference type="EC" id="3.4.19.5" evidence="3"/>
<accession>A0A498JLN4</accession>
<comment type="caution">
    <text evidence="11">The sequence shown here is derived from an EMBL/GenBank/DDBJ whole genome shotgun (WGS) entry which is preliminary data.</text>
</comment>
<protein>
    <recommendedName>
        <fullName evidence="3">beta-aspartyl-peptidase</fullName>
        <ecNumber evidence="3">3.4.19.5</ecNumber>
    </recommendedName>
</protein>
<name>A0A498JLN4_MALDO</name>
<dbReference type="InterPro" id="IPR000246">
    <property type="entry name" value="Peptidase_T2"/>
</dbReference>
<keyword evidence="12" id="KW-1185">Reference proteome</keyword>
<dbReference type="PANTHER" id="PTHR10188:SF6">
    <property type="entry name" value="N(4)-(BETA-N-ACETYLGLUCOSAMINYL)-L-ASPARAGINASE"/>
    <property type="match status" value="1"/>
</dbReference>
<dbReference type="InterPro" id="IPR027417">
    <property type="entry name" value="P-loop_NTPase"/>
</dbReference>
<evidence type="ECO:0000313" key="12">
    <source>
        <dbReference type="Proteomes" id="UP000290289"/>
    </source>
</evidence>
<dbReference type="Proteomes" id="UP000290289">
    <property type="component" value="Chromosome 6"/>
</dbReference>
<dbReference type="InterPro" id="IPR000863">
    <property type="entry name" value="Sulfotransferase_dom"/>
</dbReference>
<dbReference type="AlphaFoldDB" id="A0A498JLN4"/>
<dbReference type="InterPro" id="IPR029055">
    <property type="entry name" value="Ntn_hydrolases_N"/>
</dbReference>
<evidence type="ECO:0000259" key="10">
    <source>
        <dbReference type="Pfam" id="PF00685"/>
    </source>
</evidence>
<keyword evidence="6" id="KW-0068">Autocatalytic cleavage</keyword>
<dbReference type="STRING" id="3750.A0A498JLN4"/>
<evidence type="ECO:0000256" key="9">
    <source>
        <dbReference type="PIRSR" id="PIRSR600246-3"/>
    </source>
</evidence>
<dbReference type="GO" id="GO:0006508">
    <property type="term" value="P:proteolysis"/>
    <property type="evidence" value="ECO:0007669"/>
    <property type="project" value="UniProtKB-KW"/>
</dbReference>
<keyword evidence="4" id="KW-0645">Protease</keyword>
<dbReference type="SUPFAM" id="SSF52540">
    <property type="entry name" value="P-loop containing nucleoside triphosphate hydrolases"/>
    <property type="match status" value="1"/>
</dbReference>
<reference evidence="11 12" key="1">
    <citation type="submission" date="2018-10" db="EMBL/GenBank/DDBJ databases">
        <title>A high-quality apple genome assembly.</title>
        <authorList>
            <person name="Hu J."/>
        </authorList>
    </citation>
    <scope>NUCLEOTIDE SEQUENCE [LARGE SCALE GENOMIC DNA]</scope>
    <source>
        <strain evidence="12">cv. HFTH1</strain>
        <tissue evidence="11">Young leaf</tissue>
    </source>
</reference>
<evidence type="ECO:0000256" key="7">
    <source>
        <dbReference type="PIRSR" id="PIRSR600246-1"/>
    </source>
</evidence>
<dbReference type="SUPFAM" id="SSF56235">
    <property type="entry name" value="N-terminal nucleophile aminohydrolases (Ntn hydrolases)"/>
    <property type="match status" value="2"/>
</dbReference>
<feature type="binding site" evidence="8">
    <location>
        <begin position="558"/>
        <end position="561"/>
    </location>
    <ligand>
        <name>substrate</name>
    </ligand>
</feature>
<dbReference type="GO" id="GO:0008798">
    <property type="term" value="F:beta-aspartyl-peptidase activity"/>
    <property type="evidence" value="ECO:0007669"/>
    <property type="project" value="UniProtKB-EC"/>
</dbReference>
<feature type="active site" description="Nucleophile" evidence="7">
    <location>
        <position position="508"/>
    </location>
</feature>
<dbReference type="GO" id="GO:0008146">
    <property type="term" value="F:sulfotransferase activity"/>
    <property type="evidence" value="ECO:0007669"/>
    <property type="project" value="InterPro"/>
</dbReference>
<evidence type="ECO:0000256" key="5">
    <source>
        <dbReference type="ARBA" id="ARBA00022801"/>
    </source>
</evidence>
<dbReference type="Pfam" id="PF01112">
    <property type="entry name" value="Asparaginase_2"/>
    <property type="match status" value="2"/>
</dbReference>
<dbReference type="EMBL" id="RDQH01000332">
    <property type="protein sequence ID" value="RXH96470.1"/>
    <property type="molecule type" value="Genomic_DNA"/>
</dbReference>
<feature type="domain" description="Sulfotransferase" evidence="10">
    <location>
        <begin position="883"/>
        <end position="1164"/>
    </location>
</feature>
<evidence type="ECO:0000256" key="6">
    <source>
        <dbReference type="ARBA" id="ARBA00022813"/>
    </source>
</evidence>
<dbReference type="GO" id="GO:0004067">
    <property type="term" value="F:asparaginase activity"/>
    <property type="evidence" value="ECO:0007669"/>
    <property type="project" value="UniProtKB-ARBA"/>
</dbReference>
<evidence type="ECO:0000256" key="1">
    <source>
        <dbReference type="ARBA" id="ARBA00000306"/>
    </source>
</evidence>
<dbReference type="CDD" id="cd04701">
    <property type="entry name" value="Asparaginase_2"/>
    <property type="match status" value="2"/>
</dbReference>
<evidence type="ECO:0000313" key="11">
    <source>
        <dbReference type="EMBL" id="RXH96470.1"/>
    </source>
</evidence>
<evidence type="ECO:0000256" key="8">
    <source>
        <dbReference type="PIRSR" id="PIRSR600246-2"/>
    </source>
</evidence>
<keyword evidence="5" id="KW-0378">Hydrolase</keyword>